<comment type="caution">
    <text evidence="1">The sequence shown here is derived from an EMBL/GenBank/DDBJ whole genome shotgun (WGS) entry which is preliminary data.</text>
</comment>
<sequence length="116" mass="13350">MRVVLTALALSMMLAGCSSQWVRDRADAEDFSLAKYGCEAQAESKFPVKNEVAQRTVYTDYYESCKKDENCDGDKYKTVKKPAIESYIMDVNKDSRRGLFNQCMNQKGWKSETTWF</sequence>
<evidence type="ECO:0008006" key="2">
    <source>
        <dbReference type="Google" id="ProtNLM"/>
    </source>
</evidence>
<dbReference type="PROSITE" id="PS51257">
    <property type="entry name" value="PROKAR_LIPOPROTEIN"/>
    <property type="match status" value="1"/>
</dbReference>
<reference evidence="1" key="2">
    <citation type="submission" date="2019-08" db="EMBL/GenBank/DDBJ databases">
        <title>Investigation of anaerobic lignin degradation for improved lignocellulosic biofuels.</title>
        <authorList>
            <person name="Deangelis K.PhD."/>
        </authorList>
    </citation>
    <scope>NUCLEOTIDE SEQUENCE [LARGE SCALE GENOMIC DNA]</scope>
    <source>
        <strain evidence="1">128R</strain>
    </source>
</reference>
<proteinExistence type="predicted"/>
<organism evidence="1">
    <name type="scientific">Serratia fonticola</name>
    <dbReference type="NCBI Taxonomy" id="47917"/>
    <lineage>
        <taxon>Bacteria</taxon>
        <taxon>Pseudomonadati</taxon>
        <taxon>Pseudomonadota</taxon>
        <taxon>Gammaproteobacteria</taxon>
        <taxon>Enterobacterales</taxon>
        <taxon>Yersiniaceae</taxon>
        <taxon>Serratia</taxon>
    </lineage>
</organism>
<dbReference type="OrthoDB" id="6506626at2"/>
<dbReference type="AlphaFoldDB" id="A0A559TA98"/>
<reference evidence="1" key="1">
    <citation type="submission" date="2019-06" db="EMBL/GenBank/DDBJ databases">
        <authorList>
            <person name="Deangelis K."/>
            <person name="Huntemann M."/>
            <person name="Clum A."/>
            <person name="Pillay M."/>
            <person name="Palaniappan K."/>
            <person name="Varghese N."/>
            <person name="Mikhailova N."/>
            <person name="Stamatis D."/>
            <person name="Reddy T."/>
            <person name="Daum C."/>
            <person name="Shapiro N."/>
            <person name="Ivanova N."/>
            <person name="Kyrpides N."/>
            <person name="Woyke T."/>
        </authorList>
    </citation>
    <scope>NUCLEOTIDE SEQUENCE [LARGE SCALE GENOMIC DNA]</scope>
    <source>
        <strain evidence="1">128R</strain>
    </source>
</reference>
<protein>
    <recommendedName>
        <fullName evidence="2">Lipoprotein</fullName>
    </recommendedName>
</protein>
<name>A0A559TA98_SERFO</name>
<gene>
    <name evidence="1" type="ORF">FHU10_4154</name>
</gene>
<evidence type="ECO:0000313" key="1">
    <source>
        <dbReference type="EMBL" id="TVZ71523.1"/>
    </source>
</evidence>
<dbReference type="EMBL" id="VISQ01000001">
    <property type="protein sequence ID" value="TVZ71523.1"/>
    <property type="molecule type" value="Genomic_DNA"/>
</dbReference>
<accession>A0A559TA98</accession>